<name>A0ACA9RQJ4_9GLOM</name>
<dbReference type="Proteomes" id="UP000789920">
    <property type="component" value="Unassembled WGS sequence"/>
</dbReference>
<comment type="caution">
    <text evidence="1">The sequence shown here is derived from an EMBL/GenBank/DDBJ whole genome shotgun (WGS) entry which is preliminary data.</text>
</comment>
<protein>
    <submittedName>
        <fullName evidence="1">26869_t:CDS:1</fullName>
    </submittedName>
</protein>
<dbReference type="EMBL" id="CAJVQC010063964">
    <property type="protein sequence ID" value="CAG8804091.1"/>
    <property type="molecule type" value="Genomic_DNA"/>
</dbReference>
<evidence type="ECO:0000313" key="2">
    <source>
        <dbReference type="Proteomes" id="UP000789920"/>
    </source>
</evidence>
<feature type="non-terminal residue" evidence="1">
    <location>
        <position position="1"/>
    </location>
</feature>
<sequence length="105" mass="12374">RKIPVLIDEDFTINESRAICNYLTSKYQGKHNATILIPTDVHKARLVLQCISYELFYYNPPIFKLIQQEIAAKKFYNKDPDQVIKQAREELAKVLDVYEKILEEK</sequence>
<gene>
    <name evidence="1" type="ORF">RPERSI_LOCUS21654</name>
</gene>
<reference evidence="1" key="1">
    <citation type="submission" date="2021-06" db="EMBL/GenBank/DDBJ databases">
        <authorList>
            <person name="Kallberg Y."/>
            <person name="Tangrot J."/>
            <person name="Rosling A."/>
        </authorList>
    </citation>
    <scope>NUCLEOTIDE SEQUENCE</scope>
    <source>
        <strain evidence="1">MA461A</strain>
    </source>
</reference>
<accession>A0ACA9RQJ4</accession>
<keyword evidence="2" id="KW-1185">Reference proteome</keyword>
<feature type="non-terminal residue" evidence="1">
    <location>
        <position position="105"/>
    </location>
</feature>
<evidence type="ECO:0000313" key="1">
    <source>
        <dbReference type="EMBL" id="CAG8804091.1"/>
    </source>
</evidence>
<proteinExistence type="predicted"/>
<organism evidence="1 2">
    <name type="scientific">Racocetra persica</name>
    <dbReference type="NCBI Taxonomy" id="160502"/>
    <lineage>
        <taxon>Eukaryota</taxon>
        <taxon>Fungi</taxon>
        <taxon>Fungi incertae sedis</taxon>
        <taxon>Mucoromycota</taxon>
        <taxon>Glomeromycotina</taxon>
        <taxon>Glomeromycetes</taxon>
        <taxon>Diversisporales</taxon>
        <taxon>Gigasporaceae</taxon>
        <taxon>Racocetra</taxon>
    </lineage>
</organism>